<name>A0A7S3ZXB4_9STRA</name>
<dbReference type="Proteomes" id="UP000789595">
    <property type="component" value="Unassembled WGS sequence"/>
</dbReference>
<dbReference type="AlphaFoldDB" id="A0A7S3ZXB4"/>
<dbReference type="OrthoDB" id="6083607at2759"/>
<gene>
    <name evidence="2" type="ORF">PCAL00307_LOCUS12432</name>
    <name evidence="3" type="ORF">PECAL_3P24770</name>
</gene>
<organism evidence="2">
    <name type="scientific">Pelagomonas calceolata</name>
    <dbReference type="NCBI Taxonomy" id="35677"/>
    <lineage>
        <taxon>Eukaryota</taxon>
        <taxon>Sar</taxon>
        <taxon>Stramenopiles</taxon>
        <taxon>Ochrophyta</taxon>
        <taxon>Pelagophyceae</taxon>
        <taxon>Pelagomonadales</taxon>
        <taxon>Pelagomonadaceae</taxon>
        <taxon>Pelagomonas</taxon>
    </lineage>
</organism>
<reference evidence="2" key="1">
    <citation type="submission" date="2021-01" db="EMBL/GenBank/DDBJ databases">
        <authorList>
            <person name="Corre E."/>
            <person name="Pelletier E."/>
            <person name="Niang G."/>
            <person name="Scheremetjew M."/>
            <person name="Finn R."/>
            <person name="Kale V."/>
            <person name="Holt S."/>
            <person name="Cochrane G."/>
            <person name="Meng A."/>
            <person name="Brown T."/>
            <person name="Cohen L."/>
        </authorList>
    </citation>
    <scope>NUCLEOTIDE SEQUENCE</scope>
    <source>
        <strain evidence="2">CCMP1756</strain>
    </source>
</reference>
<dbReference type="EMBL" id="CAKKNE010000003">
    <property type="protein sequence ID" value="CAH0372477.1"/>
    <property type="molecule type" value="Genomic_DNA"/>
</dbReference>
<keyword evidence="1" id="KW-1133">Transmembrane helix</keyword>
<evidence type="ECO:0000256" key="1">
    <source>
        <dbReference type="SAM" id="Phobius"/>
    </source>
</evidence>
<keyword evidence="1" id="KW-0472">Membrane</keyword>
<dbReference type="EMBL" id="HBIW01014457">
    <property type="protein sequence ID" value="CAE0696996.1"/>
    <property type="molecule type" value="Transcribed_RNA"/>
</dbReference>
<evidence type="ECO:0000313" key="3">
    <source>
        <dbReference type="EMBL" id="CAH0372477.1"/>
    </source>
</evidence>
<proteinExistence type="predicted"/>
<protein>
    <recommendedName>
        <fullName evidence="5">Glycosyltransferase family 92 protein</fullName>
    </recommendedName>
</protein>
<sequence length="345" mass="39075">MHAAASVSSCRGITHWRIIAASALGIALGLGILVGRQSRLSVVTAPACASRAEVALVIMTKDDWPLASRWLAWHGHVYGFEHLYVFDGSTGAQKDHLQDVTASYPIHLRHSLVDLNHIEDNLARWIDEIKARYDWIIKVDTDEFVAHVAQGARAPDVTTSRLGLPPARVSDTLRTAWAFDVDAIQRGPPTDGEHAKMSRAGVHKQIYSGARYRRRFFNLGSHAWHNRSAPEAEGLAIVHYHQRTYEDLIRLAHDVIVSHGYIEESDSRDVKIEKLARLDQRPTCQVNSCHKNWVVLDDLRNRTAMRRAYYARDRRNAPILRDFSRRLREIFAMYPLLVATNASEP</sequence>
<evidence type="ECO:0000313" key="4">
    <source>
        <dbReference type="Proteomes" id="UP000789595"/>
    </source>
</evidence>
<accession>A0A7S3ZXB4</accession>
<keyword evidence="1" id="KW-0812">Transmembrane</keyword>
<reference evidence="3" key="2">
    <citation type="submission" date="2021-11" db="EMBL/GenBank/DDBJ databases">
        <authorList>
            <consortium name="Genoscope - CEA"/>
            <person name="William W."/>
        </authorList>
    </citation>
    <scope>NUCLEOTIDE SEQUENCE</scope>
</reference>
<evidence type="ECO:0000313" key="2">
    <source>
        <dbReference type="EMBL" id="CAE0696996.1"/>
    </source>
</evidence>
<evidence type="ECO:0008006" key="5">
    <source>
        <dbReference type="Google" id="ProtNLM"/>
    </source>
</evidence>
<keyword evidence="4" id="KW-1185">Reference proteome</keyword>
<feature type="transmembrane region" description="Helical" evidence="1">
    <location>
        <begin position="16"/>
        <end position="34"/>
    </location>
</feature>